<dbReference type="Pfam" id="PF00459">
    <property type="entry name" value="Inositol_P"/>
    <property type="match status" value="1"/>
</dbReference>
<comment type="cofactor">
    <cofactor evidence="1 8">
        <name>Mg(2+)</name>
        <dbReference type="ChEBI" id="CHEBI:18420"/>
    </cofactor>
</comment>
<dbReference type="InterPro" id="IPR020550">
    <property type="entry name" value="Inositol_monophosphatase_CS"/>
</dbReference>
<evidence type="ECO:0000256" key="2">
    <source>
        <dbReference type="ARBA" id="ARBA00005152"/>
    </source>
</evidence>
<dbReference type="OrthoDB" id="10254945at2759"/>
<dbReference type="GO" id="GO:0046872">
    <property type="term" value="F:metal ion binding"/>
    <property type="evidence" value="ECO:0007669"/>
    <property type="project" value="UniProtKB-KW"/>
</dbReference>
<evidence type="ECO:0000256" key="6">
    <source>
        <dbReference type="ARBA" id="ARBA00022801"/>
    </source>
</evidence>
<dbReference type="PROSITE" id="PS00630">
    <property type="entry name" value="IMP_2"/>
    <property type="match status" value="1"/>
</dbReference>
<dbReference type="EC" id="3.1.3.25" evidence="4"/>
<dbReference type="InterPro" id="IPR000760">
    <property type="entry name" value="Inositol_monophosphatase-like"/>
</dbReference>
<evidence type="ECO:0000256" key="5">
    <source>
        <dbReference type="ARBA" id="ARBA00022723"/>
    </source>
</evidence>
<dbReference type="GO" id="GO:0046854">
    <property type="term" value="P:phosphatidylinositol phosphate biosynthetic process"/>
    <property type="evidence" value="ECO:0007669"/>
    <property type="project" value="InterPro"/>
</dbReference>
<accession>A0A9R1GLM6</accession>
<comment type="similarity">
    <text evidence="3">Belongs to the inositol monophosphatase superfamily.</text>
</comment>
<reference evidence="9" key="1">
    <citation type="journal article" date="2017" name="Gigascience">
        <title>The first near-complete assembly of the hexaploid bread wheat genome, Triticum aestivum.</title>
        <authorList>
            <person name="Zimin A.V."/>
            <person name="Puiu D."/>
            <person name="Hall R."/>
            <person name="Kingan S."/>
            <person name="Clavijo B.J."/>
            <person name="Salzberg S.L."/>
        </authorList>
    </citation>
    <scope>NUCLEOTIDE SEQUENCE</scope>
    <source>
        <tissue evidence="9">Leaf</tissue>
    </source>
</reference>
<evidence type="ECO:0000256" key="3">
    <source>
        <dbReference type="ARBA" id="ARBA00009759"/>
    </source>
</evidence>
<comment type="caution">
    <text evidence="9">The sequence shown here is derived from an EMBL/GenBank/DDBJ whole genome shotgun (WGS) entry which is preliminary data.</text>
</comment>
<keyword evidence="6" id="KW-0378">Hydrolase</keyword>
<evidence type="ECO:0000256" key="7">
    <source>
        <dbReference type="ARBA" id="ARBA00022842"/>
    </source>
</evidence>
<feature type="binding site" evidence="8">
    <location>
        <position position="58"/>
    </location>
    <ligand>
        <name>Mg(2+)</name>
        <dbReference type="ChEBI" id="CHEBI:18420"/>
        <label>1</label>
        <note>catalytic</note>
    </ligand>
</feature>
<keyword evidence="7 8" id="KW-0460">Magnesium</keyword>
<dbReference type="Gene3D" id="3.40.190.80">
    <property type="match status" value="1"/>
</dbReference>
<dbReference type="PANTHER" id="PTHR20854:SF4">
    <property type="entry name" value="INOSITOL-1-MONOPHOSPHATASE-RELATED"/>
    <property type="match status" value="1"/>
</dbReference>
<reference evidence="9" key="2">
    <citation type="submission" date="2020-03" db="EMBL/GenBank/DDBJ databases">
        <title>The second near-complete assembly of the hexaploid bread wheat (Triticum aestivum) genome.</title>
        <authorList>
            <person name="Zimin A.V."/>
            <person name="Puiu D."/>
            <person name="Shumante A."/>
            <person name="Alonge M."/>
            <person name="Salzberg S.L."/>
        </authorList>
    </citation>
    <scope>NUCLEOTIDE SEQUENCE</scope>
    <source>
        <tissue evidence="9">Leaf</tissue>
    </source>
</reference>
<evidence type="ECO:0000313" key="9">
    <source>
        <dbReference type="EMBL" id="KAF7048902.1"/>
    </source>
</evidence>
<dbReference type="GO" id="GO:0052834">
    <property type="term" value="F:inositol monophosphate phosphatase activity"/>
    <property type="evidence" value="ECO:0007669"/>
    <property type="project" value="UniProtKB-EC"/>
</dbReference>
<organism evidence="9">
    <name type="scientific">Triticum aestivum</name>
    <name type="common">Wheat</name>
    <dbReference type="NCBI Taxonomy" id="4565"/>
    <lineage>
        <taxon>Eukaryota</taxon>
        <taxon>Viridiplantae</taxon>
        <taxon>Streptophyta</taxon>
        <taxon>Embryophyta</taxon>
        <taxon>Tracheophyta</taxon>
        <taxon>Spermatophyta</taxon>
        <taxon>Magnoliopsida</taxon>
        <taxon>Liliopsida</taxon>
        <taxon>Poales</taxon>
        <taxon>Poaceae</taxon>
        <taxon>BOP clade</taxon>
        <taxon>Pooideae</taxon>
        <taxon>Triticodae</taxon>
        <taxon>Triticeae</taxon>
        <taxon>Triticinae</taxon>
        <taxon>Triticum</taxon>
    </lineage>
</organism>
<dbReference type="SUPFAM" id="SSF56655">
    <property type="entry name" value="Carbohydrate phosphatase"/>
    <property type="match status" value="1"/>
</dbReference>
<dbReference type="FunFam" id="3.40.190.80:FF:000002">
    <property type="entry name" value="Inositol-1-monophosphatase"/>
    <property type="match status" value="1"/>
</dbReference>
<dbReference type="AlphaFoldDB" id="A0A9R1GLM6"/>
<comment type="pathway">
    <text evidence="2">Polyol metabolism; myo-inositol biosynthesis; myo-inositol from D-glucose 6-phosphate: step 2/2.</text>
</comment>
<dbReference type="PANTHER" id="PTHR20854">
    <property type="entry name" value="INOSITOL MONOPHOSPHATASE"/>
    <property type="match status" value="1"/>
</dbReference>
<dbReference type="EMBL" id="CM022221">
    <property type="protein sequence ID" value="KAF7048902.1"/>
    <property type="molecule type" value="Genomic_DNA"/>
</dbReference>
<evidence type="ECO:0000256" key="4">
    <source>
        <dbReference type="ARBA" id="ARBA00013106"/>
    </source>
</evidence>
<dbReference type="Proteomes" id="UP000815260">
    <property type="component" value="Chromosome 4B"/>
</dbReference>
<dbReference type="PRINTS" id="PR00377">
    <property type="entry name" value="IMPHPHTASES"/>
</dbReference>
<gene>
    <name evidence="9" type="ORF">CFC21_057555</name>
</gene>
<protein>
    <recommendedName>
        <fullName evidence="4">inositol-phosphate phosphatase</fullName>
        <ecNumber evidence="4">3.1.3.25</ecNumber>
    </recommendedName>
</protein>
<sequence length="107" mass="11474">VGTKRDKSTLDDTTNRINKLLFKIRSIRMCGSLALNMCGVACGRLDLCYEIGFGGPWDVAAGALILKEAGGFVFDPSGDEFDLMAQRMAGSNGHLKDQFIKALGDAS</sequence>
<proteinExistence type="inferred from homology"/>
<feature type="non-terminal residue" evidence="9">
    <location>
        <position position="1"/>
    </location>
</feature>
<evidence type="ECO:0000256" key="8">
    <source>
        <dbReference type="PIRSR" id="PIRSR600760-2"/>
    </source>
</evidence>
<evidence type="ECO:0000256" key="1">
    <source>
        <dbReference type="ARBA" id="ARBA00001946"/>
    </source>
</evidence>
<name>A0A9R1GLM6_WHEAT</name>
<keyword evidence="5 8" id="KW-0479">Metal-binding</keyword>